<evidence type="ECO:0000313" key="2">
    <source>
        <dbReference type="EMBL" id="KAG5187092.1"/>
    </source>
</evidence>
<accession>A0A836CIC1</accession>
<dbReference type="AlphaFoldDB" id="A0A836CIC1"/>
<feature type="compositionally biased region" description="Basic and acidic residues" evidence="1">
    <location>
        <begin position="294"/>
        <end position="303"/>
    </location>
</feature>
<evidence type="ECO:0000313" key="3">
    <source>
        <dbReference type="Proteomes" id="UP000664859"/>
    </source>
</evidence>
<dbReference type="EMBL" id="JAFCMP010000095">
    <property type="protein sequence ID" value="KAG5187092.1"/>
    <property type="molecule type" value="Genomic_DNA"/>
</dbReference>
<keyword evidence="3" id="KW-1185">Reference proteome</keyword>
<reference evidence="2" key="1">
    <citation type="submission" date="2021-02" db="EMBL/GenBank/DDBJ databases">
        <title>First Annotated Genome of the Yellow-green Alga Tribonema minus.</title>
        <authorList>
            <person name="Mahan K.M."/>
        </authorList>
    </citation>
    <scope>NUCLEOTIDE SEQUENCE</scope>
    <source>
        <strain evidence="2">UTEX B ZZ1240</strain>
    </source>
</reference>
<sequence>MGAACAHGSYVAATLYVDGQKVHTLMLVPASSGGVVAATTSDTHTAATLYVDGHKVVAATTSDTHTAATLYVDGQKIHTLVLVPASAGGNGRAAFKGIPAGAAEERELLFSLPRFVSRREKQRNGGQSLPKEKLEQIGTIRGYLTFVAAAEERGLPFSLPCFVSRREKQRNGGQSLPKEKLEQIGDHQRRKKQLNGGQSLPKEKLEQIGIIRVTFAPTRYGRIETQPANYRIDEGFVQANKKDCAVKGMGQGDDGQMWTYYCDPQVVGPIVDMAVHYRTQHYLIEHRIIANPHAEEARAEKDKKRAARRKRDHGSQGGGAPADAALSAAAAITAQQDARAVGSLSGRALCEAAPAIHAL</sequence>
<dbReference type="OrthoDB" id="6142284at2759"/>
<feature type="region of interest" description="Disordered" evidence="1">
    <location>
        <begin position="294"/>
        <end position="322"/>
    </location>
</feature>
<protein>
    <submittedName>
        <fullName evidence="2">Uncharacterized protein</fullName>
    </submittedName>
</protein>
<evidence type="ECO:0000256" key="1">
    <source>
        <dbReference type="SAM" id="MobiDB-lite"/>
    </source>
</evidence>
<dbReference type="Proteomes" id="UP000664859">
    <property type="component" value="Unassembled WGS sequence"/>
</dbReference>
<organism evidence="2 3">
    <name type="scientific">Tribonema minus</name>
    <dbReference type="NCBI Taxonomy" id="303371"/>
    <lineage>
        <taxon>Eukaryota</taxon>
        <taxon>Sar</taxon>
        <taxon>Stramenopiles</taxon>
        <taxon>Ochrophyta</taxon>
        <taxon>PX clade</taxon>
        <taxon>Xanthophyceae</taxon>
        <taxon>Tribonematales</taxon>
        <taxon>Tribonemataceae</taxon>
        <taxon>Tribonema</taxon>
    </lineage>
</organism>
<feature type="compositionally biased region" description="Basic and acidic residues" evidence="1">
    <location>
        <begin position="177"/>
        <end position="187"/>
    </location>
</feature>
<feature type="region of interest" description="Disordered" evidence="1">
    <location>
        <begin position="168"/>
        <end position="199"/>
    </location>
</feature>
<proteinExistence type="predicted"/>
<comment type="caution">
    <text evidence="2">The sequence shown here is derived from an EMBL/GenBank/DDBJ whole genome shotgun (WGS) entry which is preliminary data.</text>
</comment>
<name>A0A836CIC1_9STRA</name>
<gene>
    <name evidence="2" type="ORF">JKP88DRAFT_353788</name>
</gene>